<comment type="caution">
    <text evidence="2">The sequence shown here is derived from an EMBL/GenBank/DDBJ whole genome shotgun (WGS) entry which is preliminary data.</text>
</comment>
<sequence length="417" mass="43866">MAPSCTLHISVDADLSVTFDSLIKAAQPHSNALLFSHIPPRTQVRAERRVNAVAQTVVLTLQSATQHDHSAVNENSRCVGADAPQLDENIYAVLMLDAQQVPPLLSTSTANRCLPHPSGAGPLGWYLDAVVDGVLQERRRSDATDPREDDSPTSELKTAPHAAPLTPAVAAQYAAVHLTLIVVPNATSSLDGLNSTNVNITAKEASTLFGAAAAWCAARQALSKEGVSANSRCGQHGDEGGVALCSGEAAVPCTATLNLCTTAAEPREAIQMVAALGNKLLRCWCSTGTKATAAPTAAVDVDNSPSADLSDVRPDTQRKCIPTDFHALYTSMLTEVSSYSERKTIAAVSAFPTMSHLLEYVDSVTAQETRGVPSSSLSTSVNAAAPAVYVTNFGEQRSWNVLDDAIIEAVVNRAQRS</sequence>
<evidence type="ECO:0000313" key="2">
    <source>
        <dbReference type="EMBL" id="KPI89024.1"/>
    </source>
</evidence>
<reference evidence="2 3" key="1">
    <citation type="journal article" date="2015" name="PLoS Pathog.">
        <title>Leptomonas seymouri: Adaptations to the Dixenous Life Cycle Analyzed by Genome Sequencing, Transcriptome Profiling and Co-infection with Leishmania donovani.</title>
        <authorList>
            <person name="Kraeva N."/>
            <person name="Butenko A."/>
            <person name="Hlavacova J."/>
            <person name="Kostygov A."/>
            <person name="Myskova J."/>
            <person name="Grybchuk D."/>
            <person name="Lestinova T."/>
            <person name="Votypka J."/>
            <person name="Volf P."/>
            <person name="Opperdoes F."/>
            <person name="Flegontov P."/>
            <person name="Lukes J."/>
            <person name="Yurchenko V."/>
        </authorList>
    </citation>
    <scope>NUCLEOTIDE SEQUENCE [LARGE SCALE GENOMIC DNA]</scope>
    <source>
        <strain evidence="2 3">ATCC 30220</strain>
    </source>
</reference>
<dbReference type="VEuPathDB" id="TriTrypDB:Lsey_0033_0020"/>
<feature type="region of interest" description="Disordered" evidence="1">
    <location>
        <begin position="138"/>
        <end position="162"/>
    </location>
</feature>
<dbReference type="AlphaFoldDB" id="A0A0N1ILY1"/>
<accession>A0A0N1ILY1</accession>
<organism evidence="2 3">
    <name type="scientific">Leptomonas seymouri</name>
    <dbReference type="NCBI Taxonomy" id="5684"/>
    <lineage>
        <taxon>Eukaryota</taxon>
        <taxon>Discoba</taxon>
        <taxon>Euglenozoa</taxon>
        <taxon>Kinetoplastea</taxon>
        <taxon>Metakinetoplastina</taxon>
        <taxon>Trypanosomatida</taxon>
        <taxon>Trypanosomatidae</taxon>
        <taxon>Leishmaniinae</taxon>
        <taxon>Leptomonas</taxon>
    </lineage>
</organism>
<name>A0A0N1ILY1_LEPSE</name>
<dbReference type="EMBL" id="LJSK01000033">
    <property type="protein sequence ID" value="KPI89024.1"/>
    <property type="molecule type" value="Genomic_DNA"/>
</dbReference>
<dbReference type="Proteomes" id="UP000038009">
    <property type="component" value="Unassembled WGS sequence"/>
</dbReference>
<evidence type="ECO:0000313" key="3">
    <source>
        <dbReference type="Proteomes" id="UP000038009"/>
    </source>
</evidence>
<proteinExistence type="predicted"/>
<feature type="compositionally biased region" description="Basic and acidic residues" evidence="1">
    <location>
        <begin position="138"/>
        <end position="150"/>
    </location>
</feature>
<protein>
    <submittedName>
        <fullName evidence="2">Uncharacterized protein</fullName>
    </submittedName>
</protein>
<dbReference type="OrthoDB" id="273115at2759"/>
<gene>
    <name evidence="2" type="ORF">ABL78_1837</name>
</gene>
<evidence type="ECO:0000256" key="1">
    <source>
        <dbReference type="SAM" id="MobiDB-lite"/>
    </source>
</evidence>
<keyword evidence="3" id="KW-1185">Reference proteome</keyword>
<dbReference type="OMA" id="DFHALYT"/>